<accession>A0A5B7JH38</accession>
<comment type="caution">
    <text evidence="2">The sequence shown here is derived from an EMBL/GenBank/DDBJ whole genome shotgun (WGS) entry which is preliminary data.</text>
</comment>
<evidence type="ECO:0000313" key="3">
    <source>
        <dbReference type="Proteomes" id="UP000324222"/>
    </source>
</evidence>
<organism evidence="2 3">
    <name type="scientific">Portunus trituberculatus</name>
    <name type="common">Swimming crab</name>
    <name type="synonym">Neptunus trituberculatus</name>
    <dbReference type="NCBI Taxonomy" id="210409"/>
    <lineage>
        <taxon>Eukaryota</taxon>
        <taxon>Metazoa</taxon>
        <taxon>Ecdysozoa</taxon>
        <taxon>Arthropoda</taxon>
        <taxon>Crustacea</taxon>
        <taxon>Multicrustacea</taxon>
        <taxon>Malacostraca</taxon>
        <taxon>Eumalacostraca</taxon>
        <taxon>Eucarida</taxon>
        <taxon>Decapoda</taxon>
        <taxon>Pleocyemata</taxon>
        <taxon>Brachyura</taxon>
        <taxon>Eubrachyura</taxon>
        <taxon>Portunoidea</taxon>
        <taxon>Portunidae</taxon>
        <taxon>Portuninae</taxon>
        <taxon>Portunus</taxon>
    </lineage>
</organism>
<proteinExistence type="predicted"/>
<sequence length="158" mass="17027">MPSRPKPVAAAAAEVAAVVVVAATAARVASLPYTHTFPPFHSLSLTFPDTFTTLDGFLGTLDDSWRWCGCTYVSVGVVGGLGREKDFPSPPLPVDQRSEGSSSNHAHRKRNPTPSTLDHTHPLPYYIVRRPYATIRTIHFAPQTTHGTSFSGVTGVDK</sequence>
<feature type="region of interest" description="Disordered" evidence="1">
    <location>
        <begin position="87"/>
        <end position="121"/>
    </location>
</feature>
<protein>
    <submittedName>
        <fullName evidence="2">Uncharacterized protein</fullName>
    </submittedName>
</protein>
<evidence type="ECO:0000313" key="2">
    <source>
        <dbReference type="EMBL" id="MPC96040.1"/>
    </source>
</evidence>
<gene>
    <name evidence="2" type="ORF">E2C01_091276</name>
</gene>
<evidence type="ECO:0000256" key="1">
    <source>
        <dbReference type="SAM" id="MobiDB-lite"/>
    </source>
</evidence>
<reference evidence="2 3" key="1">
    <citation type="submission" date="2019-05" db="EMBL/GenBank/DDBJ databases">
        <title>Another draft genome of Portunus trituberculatus and its Hox gene families provides insights of decapod evolution.</title>
        <authorList>
            <person name="Jeong J.-H."/>
            <person name="Song I."/>
            <person name="Kim S."/>
            <person name="Choi T."/>
            <person name="Kim D."/>
            <person name="Ryu S."/>
            <person name="Kim W."/>
        </authorList>
    </citation>
    <scope>NUCLEOTIDE SEQUENCE [LARGE SCALE GENOMIC DNA]</scope>
    <source>
        <tissue evidence="2">Muscle</tissue>
    </source>
</reference>
<keyword evidence="3" id="KW-1185">Reference proteome</keyword>
<dbReference type="EMBL" id="VSRR010104445">
    <property type="protein sequence ID" value="MPC96040.1"/>
    <property type="molecule type" value="Genomic_DNA"/>
</dbReference>
<name>A0A5B7JH38_PORTR</name>
<dbReference type="AlphaFoldDB" id="A0A5B7JH38"/>
<dbReference type="Proteomes" id="UP000324222">
    <property type="component" value="Unassembled WGS sequence"/>
</dbReference>